<gene>
    <name evidence="1" type="ORF">SPARVUS_LOCUS3788299</name>
</gene>
<reference evidence="1" key="1">
    <citation type="submission" date="2023-05" db="EMBL/GenBank/DDBJ databases">
        <authorList>
            <person name="Stuckert A."/>
        </authorList>
    </citation>
    <scope>NUCLEOTIDE SEQUENCE</scope>
</reference>
<organism evidence="1 2">
    <name type="scientific">Staurois parvus</name>
    <dbReference type="NCBI Taxonomy" id="386267"/>
    <lineage>
        <taxon>Eukaryota</taxon>
        <taxon>Metazoa</taxon>
        <taxon>Chordata</taxon>
        <taxon>Craniata</taxon>
        <taxon>Vertebrata</taxon>
        <taxon>Euteleostomi</taxon>
        <taxon>Amphibia</taxon>
        <taxon>Batrachia</taxon>
        <taxon>Anura</taxon>
        <taxon>Neobatrachia</taxon>
        <taxon>Ranoidea</taxon>
        <taxon>Ranidae</taxon>
        <taxon>Staurois</taxon>
    </lineage>
</organism>
<proteinExistence type="predicted"/>
<sequence length="63" mass="7432">FDTDFSDPPILPVSPSYLLIRHIMWRHCTCSVWCFFFTWENACDHHRANQHCPDRGQGISILL</sequence>
<keyword evidence="2" id="KW-1185">Reference proteome</keyword>
<name>A0ABN9BVK4_9NEOB</name>
<accession>A0ABN9BVK4</accession>
<protein>
    <submittedName>
        <fullName evidence="1">Uncharacterized protein</fullName>
    </submittedName>
</protein>
<dbReference type="EMBL" id="CATNWA010006261">
    <property type="protein sequence ID" value="CAI9551756.1"/>
    <property type="molecule type" value="Genomic_DNA"/>
</dbReference>
<evidence type="ECO:0000313" key="2">
    <source>
        <dbReference type="Proteomes" id="UP001162483"/>
    </source>
</evidence>
<feature type="non-terminal residue" evidence="1">
    <location>
        <position position="1"/>
    </location>
</feature>
<evidence type="ECO:0000313" key="1">
    <source>
        <dbReference type="EMBL" id="CAI9551756.1"/>
    </source>
</evidence>
<dbReference type="Proteomes" id="UP001162483">
    <property type="component" value="Unassembled WGS sequence"/>
</dbReference>
<comment type="caution">
    <text evidence="1">The sequence shown here is derived from an EMBL/GenBank/DDBJ whole genome shotgun (WGS) entry which is preliminary data.</text>
</comment>